<name>A0A2W5FDD8_9SPHI</name>
<protein>
    <recommendedName>
        <fullName evidence="9">Multidrug-efflux transporter</fullName>
    </recommendedName>
</protein>
<evidence type="ECO:0000256" key="7">
    <source>
        <dbReference type="ARBA" id="ARBA00023065"/>
    </source>
</evidence>
<feature type="transmembrane region" description="Helical" evidence="10">
    <location>
        <begin position="12"/>
        <end position="33"/>
    </location>
</feature>
<keyword evidence="7" id="KW-0406">Ion transport</keyword>
<dbReference type="GO" id="GO:0005886">
    <property type="term" value="C:plasma membrane"/>
    <property type="evidence" value="ECO:0007669"/>
    <property type="project" value="UniProtKB-SubCell"/>
</dbReference>
<dbReference type="InterPro" id="IPR048279">
    <property type="entry name" value="MdtK-like"/>
</dbReference>
<feature type="transmembrane region" description="Helical" evidence="10">
    <location>
        <begin position="409"/>
        <end position="429"/>
    </location>
</feature>
<dbReference type="Proteomes" id="UP000249645">
    <property type="component" value="Unassembled WGS sequence"/>
</dbReference>
<feature type="transmembrane region" description="Helical" evidence="10">
    <location>
        <begin position="385"/>
        <end position="403"/>
    </location>
</feature>
<feature type="transmembrane region" description="Helical" evidence="10">
    <location>
        <begin position="155"/>
        <end position="175"/>
    </location>
</feature>
<accession>A0A2W5FDD8</accession>
<evidence type="ECO:0000256" key="4">
    <source>
        <dbReference type="ARBA" id="ARBA00022475"/>
    </source>
</evidence>
<dbReference type="EMBL" id="QFOI01000007">
    <property type="protein sequence ID" value="PZP52324.1"/>
    <property type="molecule type" value="Genomic_DNA"/>
</dbReference>
<keyword evidence="4" id="KW-1003">Cell membrane</keyword>
<keyword evidence="5 10" id="KW-0812">Transmembrane</keyword>
<dbReference type="PANTHER" id="PTHR43298:SF2">
    <property type="entry name" value="FMN_FAD EXPORTER YEEO-RELATED"/>
    <property type="match status" value="1"/>
</dbReference>
<dbReference type="NCBIfam" id="TIGR00797">
    <property type="entry name" value="matE"/>
    <property type="match status" value="1"/>
</dbReference>
<evidence type="ECO:0000256" key="6">
    <source>
        <dbReference type="ARBA" id="ARBA00022989"/>
    </source>
</evidence>
<evidence type="ECO:0000256" key="9">
    <source>
        <dbReference type="ARBA" id="ARBA00031636"/>
    </source>
</evidence>
<dbReference type="GO" id="GO:0042910">
    <property type="term" value="F:xenobiotic transmembrane transporter activity"/>
    <property type="evidence" value="ECO:0007669"/>
    <property type="project" value="InterPro"/>
</dbReference>
<sequence>MKQEAIKTLKLSAPIILGELTQMSLGIINSAMVGHLDYRQLAASALVNSVMNIPFVLGIGISMCISQTVATANGKGDKGKVSHYFYNGIVLMIITALLISLLLELIQPVLFHLGQDRDVAILAGPYLRLMGFSVIPMLLFFALKQFTDGLELTKTAMVLSIASMPLNVLFDYTFIFGHFGFPKMELLGAGIGTLVTRTLVLIVLGLIICFHPRFRPYMEERKKQWFLSRKTFQELLHIGIPSGLQGILEVAAFAVSGILAGQFSAIALASHQIALQTAAFTFMVSMGLAQGASIRIGNAFGRKDWNQIRNIGKSTFYTGLLYGVICAILFVVFRNYLPLIFNKNINVIAVTANLFLFAAIFQISDATQAIGVGLLRGLKDVTAPTVYMAVAYWVLGIPIGWFLGFHFQWGVYGLWTGFVIGLSIVSILLNRRFNQLTKRFV</sequence>
<dbReference type="GO" id="GO:0006811">
    <property type="term" value="P:monoatomic ion transport"/>
    <property type="evidence" value="ECO:0007669"/>
    <property type="project" value="UniProtKB-KW"/>
</dbReference>
<evidence type="ECO:0000313" key="11">
    <source>
        <dbReference type="EMBL" id="PZP52324.1"/>
    </source>
</evidence>
<evidence type="ECO:0000256" key="3">
    <source>
        <dbReference type="ARBA" id="ARBA00022449"/>
    </source>
</evidence>
<feature type="transmembrane region" description="Helical" evidence="10">
    <location>
        <begin position="345"/>
        <end position="364"/>
    </location>
</feature>
<reference evidence="11 12" key="1">
    <citation type="submission" date="2017-11" db="EMBL/GenBank/DDBJ databases">
        <title>Infants hospitalized years apart are colonized by the same room-sourced microbial strains.</title>
        <authorList>
            <person name="Brooks B."/>
            <person name="Olm M.R."/>
            <person name="Firek B.A."/>
            <person name="Baker R."/>
            <person name="Thomas B.C."/>
            <person name="Morowitz M.J."/>
            <person name="Banfield J.F."/>
        </authorList>
    </citation>
    <scope>NUCLEOTIDE SEQUENCE [LARGE SCALE GENOMIC DNA]</scope>
    <source>
        <strain evidence="11">S2_009_000_R2_76</strain>
    </source>
</reference>
<keyword evidence="8 10" id="KW-0472">Membrane</keyword>
<evidence type="ECO:0000313" key="12">
    <source>
        <dbReference type="Proteomes" id="UP000249645"/>
    </source>
</evidence>
<gene>
    <name evidence="11" type="ORF">DI598_01005</name>
</gene>
<feature type="transmembrane region" description="Helical" evidence="10">
    <location>
        <begin position="235"/>
        <end position="261"/>
    </location>
</feature>
<comment type="subcellular location">
    <subcellularLocation>
        <location evidence="1">Cell membrane</location>
        <topology evidence="1">Multi-pass membrane protein</topology>
    </subcellularLocation>
</comment>
<dbReference type="CDD" id="cd13131">
    <property type="entry name" value="MATE_NorM_like"/>
    <property type="match status" value="1"/>
</dbReference>
<feature type="transmembrane region" description="Helical" evidence="10">
    <location>
        <begin position="84"/>
        <end position="106"/>
    </location>
</feature>
<feature type="transmembrane region" description="Helical" evidence="10">
    <location>
        <begin position="187"/>
        <end position="214"/>
    </location>
</feature>
<feature type="transmembrane region" description="Helical" evidence="10">
    <location>
        <begin position="126"/>
        <end position="143"/>
    </location>
</feature>
<evidence type="ECO:0000256" key="2">
    <source>
        <dbReference type="ARBA" id="ARBA00022448"/>
    </source>
</evidence>
<dbReference type="PANTHER" id="PTHR43298">
    <property type="entry name" value="MULTIDRUG RESISTANCE PROTEIN NORM-RELATED"/>
    <property type="match status" value="1"/>
</dbReference>
<evidence type="ECO:0000256" key="1">
    <source>
        <dbReference type="ARBA" id="ARBA00004651"/>
    </source>
</evidence>
<dbReference type="GO" id="GO:0015297">
    <property type="term" value="F:antiporter activity"/>
    <property type="evidence" value="ECO:0007669"/>
    <property type="project" value="UniProtKB-KW"/>
</dbReference>
<organism evidence="11 12">
    <name type="scientific">Pseudopedobacter saltans</name>
    <dbReference type="NCBI Taxonomy" id="151895"/>
    <lineage>
        <taxon>Bacteria</taxon>
        <taxon>Pseudomonadati</taxon>
        <taxon>Bacteroidota</taxon>
        <taxon>Sphingobacteriia</taxon>
        <taxon>Sphingobacteriales</taxon>
        <taxon>Sphingobacteriaceae</taxon>
        <taxon>Pseudopedobacter</taxon>
    </lineage>
</organism>
<keyword evidence="2" id="KW-0813">Transport</keyword>
<comment type="caution">
    <text evidence="11">The sequence shown here is derived from an EMBL/GenBank/DDBJ whole genome shotgun (WGS) entry which is preliminary data.</text>
</comment>
<keyword evidence="3" id="KW-0050">Antiport</keyword>
<feature type="transmembrane region" description="Helical" evidence="10">
    <location>
        <begin position="273"/>
        <end position="294"/>
    </location>
</feature>
<evidence type="ECO:0000256" key="8">
    <source>
        <dbReference type="ARBA" id="ARBA00023136"/>
    </source>
</evidence>
<evidence type="ECO:0000256" key="5">
    <source>
        <dbReference type="ARBA" id="ARBA00022692"/>
    </source>
</evidence>
<dbReference type="InterPro" id="IPR002528">
    <property type="entry name" value="MATE_fam"/>
</dbReference>
<feature type="transmembrane region" description="Helical" evidence="10">
    <location>
        <begin position="53"/>
        <end position="72"/>
    </location>
</feature>
<keyword evidence="6 10" id="KW-1133">Transmembrane helix</keyword>
<proteinExistence type="predicted"/>
<dbReference type="AlphaFoldDB" id="A0A2W5FDD8"/>
<dbReference type="Pfam" id="PF01554">
    <property type="entry name" value="MatE"/>
    <property type="match status" value="2"/>
</dbReference>
<dbReference type="InterPro" id="IPR050222">
    <property type="entry name" value="MATE_MdtK"/>
</dbReference>
<dbReference type="PIRSF" id="PIRSF006603">
    <property type="entry name" value="DinF"/>
    <property type="match status" value="1"/>
</dbReference>
<evidence type="ECO:0000256" key="10">
    <source>
        <dbReference type="SAM" id="Phobius"/>
    </source>
</evidence>
<feature type="transmembrane region" description="Helical" evidence="10">
    <location>
        <begin position="315"/>
        <end position="333"/>
    </location>
</feature>